<gene>
    <name evidence="1" type="ORF">C0197_03575</name>
</gene>
<protein>
    <recommendedName>
        <fullName evidence="3">Flavodoxin-like domain-containing protein</fullName>
    </recommendedName>
</protein>
<sequence>MKILCVYRHKDSVENKDIQKIVTKLKEKGHEIIEFNLFEAKDDSDYDKLIDLIWEADKTISWW</sequence>
<reference evidence="1 2" key="1">
    <citation type="submission" date="2018-01" db="EMBL/GenBank/DDBJ databases">
        <title>Metagenomic assembled genomes from two thermal pools in the Uzon Caldera, Kamchatka, Russia.</title>
        <authorList>
            <person name="Wilkins L."/>
            <person name="Ettinger C."/>
        </authorList>
    </citation>
    <scope>NUCLEOTIDE SEQUENCE [LARGE SCALE GENOMIC DNA]</scope>
    <source>
        <strain evidence="1">ZAV-15</strain>
    </source>
</reference>
<name>A0A2N7PJP4_9BACT</name>
<organism evidence="1 2">
    <name type="scientific">Caldimicrobium thiodismutans</name>
    <dbReference type="NCBI Taxonomy" id="1653476"/>
    <lineage>
        <taxon>Bacteria</taxon>
        <taxon>Pseudomonadati</taxon>
        <taxon>Thermodesulfobacteriota</taxon>
        <taxon>Thermodesulfobacteria</taxon>
        <taxon>Thermodesulfobacteriales</taxon>
        <taxon>Thermodesulfobacteriaceae</taxon>
        <taxon>Caldimicrobium</taxon>
    </lineage>
</organism>
<evidence type="ECO:0000313" key="2">
    <source>
        <dbReference type="Proteomes" id="UP000235731"/>
    </source>
</evidence>
<dbReference type="AlphaFoldDB" id="A0A2N7PJP4"/>
<evidence type="ECO:0000313" key="1">
    <source>
        <dbReference type="EMBL" id="PMP62938.1"/>
    </source>
</evidence>
<comment type="caution">
    <text evidence="1">The sequence shown here is derived from an EMBL/GenBank/DDBJ whole genome shotgun (WGS) entry which is preliminary data.</text>
</comment>
<evidence type="ECO:0008006" key="3">
    <source>
        <dbReference type="Google" id="ProtNLM"/>
    </source>
</evidence>
<dbReference type="Proteomes" id="UP000235731">
    <property type="component" value="Unassembled WGS sequence"/>
</dbReference>
<dbReference type="EMBL" id="PNIE01000050">
    <property type="protein sequence ID" value="PMP62938.1"/>
    <property type="molecule type" value="Genomic_DNA"/>
</dbReference>
<proteinExistence type="predicted"/>
<accession>A0A2N7PJP4</accession>